<name>A0ABD0M539_9CAEN</name>
<dbReference type="EMBL" id="JACVVK020000006">
    <property type="protein sequence ID" value="KAK7506533.1"/>
    <property type="molecule type" value="Genomic_DNA"/>
</dbReference>
<organism evidence="1 2">
    <name type="scientific">Batillaria attramentaria</name>
    <dbReference type="NCBI Taxonomy" id="370345"/>
    <lineage>
        <taxon>Eukaryota</taxon>
        <taxon>Metazoa</taxon>
        <taxon>Spiralia</taxon>
        <taxon>Lophotrochozoa</taxon>
        <taxon>Mollusca</taxon>
        <taxon>Gastropoda</taxon>
        <taxon>Caenogastropoda</taxon>
        <taxon>Sorbeoconcha</taxon>
        <taxon>Cerithioidea</taxon>
        <taxon>Batillariidae</taxon>
        <taxon>Batillaria</taxon>
    </lineage>
</organism>
<keyword evidence="2" id="KW-1185">Reference proteome</keyword>
<evidence type="ECO:0000313" key="1">
    <source>
        <dbReference type="EMBL" id="KAK7506533.1"/>
    </source>
</evidence>
<reference evidence="1 2" key="1">
    <citation type="journal article" date="2023" name="Sci. Data">
        <title>Genome assembly of the Korean intertidal mud-creeper Batillaria attramentaria.</title>
        <authorList>
            <person name="Patra A.K."/>
            <person name="Ho P.T."/>
            <person name="Jun S."/>
            <person name="Lee S.J."/>
            <person name="Kim Y."/>
            <person name="Won Y.J."/>
        </authorList>
    </citation>
    <scope>NUCLEOTIDE SEQUENCE [LARGE SCALE GENOMIC DNA]</scope>
    <source>
        <strain evidence="1">Wonlab-2016</strain>
    </source>
</reference>
<dbReference type="Proteomes" id="UP001519460">
    <property type="component" value="Unassembled WGS sequence"/>
</dbReference>
<comment type="caution">
    <text evidence="1">The sequence shown here is derived from an EMBL/GenBank/DDBJ whole genome shotgun (WGS) entry which is preliminary data.</text>
</comment>
<dbReference type="AlphaFoldDB" id="A0ABD0M539"/>
<protein>
    <submittedName>
        <fullName evidence="1">Uncharacterized protein</fullName>
    </submittedName>
</protein>
<accession>A0ABD0M539</accession>
<sequence length="99" mass="11069">MLSMPSVRGIHSSLENVPCPVCLESSDIPGVALSCEVPLLHQFVRQLLAIYFSGLESEGIRGMSTSEPGLDRSCCRTRYRYILHRYIIYIVMTGPFTAM</sequence>
<gene>
    <name evidence="1" type="ORF">BaRGS_00002008</name>
</gene>
<proteinExistence type="predicted"/>
<evidence type="ECO:0000313" key="2">
    <source>
        <dbReference type="Proteomes" id="UP001519460"/>
    </source>
</evidence>